<dbReference type="Gene3D" id="2.40.30.170">
    <property type="match status" value="1"/>
</dbReference>
<feature type="domain" description="YknX-like beta-barrel" evidence="5">
    <location>
        <begin position="335"/>
        <end position="429"/>
    </location>
</feature>
<evidence type="ECO:0000313" key="6">
    <source>
        <dbReference type="EMBL" id="MCQ4613474.1"/>
    </source>
</evidence>
<dbReference type="GO" id="GO:0030313">
    <property type="term" value="C:cell envelope"/>
    <property type="evidence" value="ECO:0007669"/>
    <property type="project" value="UniProtKB-SubCell"/>
</dbReference>
<evidence type="ECO:0000256" key="1">
    <source>
        <dbReference type="ARBA" id="ARBA00004196"/>
    </source>
</evidence>
<proteinExistence type="predicted"/>
<protein>
    <submittedName>
        <fullName evidence="6">Efflux RND transporter periplasmic adaptor subunit</fullName>
    </submittedName>
</protein>
<reference evidence="6 7" key="1">
    <citation type="submission" date="2021-04" db="EMBL/GenBank/DDBJ databases">
        <title>Corynebacterium genitalium sp. nov. and Corynebacterium genitalium sp. nov., two new species of the genus Corynebacterium.</title>
        <authorList>
            <person name="Jaen-Luchoro D."/>
            <person name="Pinyeiro-Iglesias B."/>
            <person name="Al-Shaer S."/>
            <person name="Karlsson R."/>
            <person name="Gonzales-Siles L."/>
            <person name="Cardew S."/>
            <person name="Jensie-Markopolous S."/>
            <person name="Ohlen M."/>
            <person name="Inganas E."/>
            <person name="Moore E.R.B."/>
        </authorList>
    </citation>
    <scope>NUCLEOTIDE SEQUENCE [LARGE SCALE GENOMIC DNA]</scope>
    <source>
        <strain evidence="6 7">CCUG 55013</strain>
    </source>
</reference>
<evidence type="ECO:0000256" key="2">
    <source>
        <dbReference type="ARBA" id="ARBA00023054"/>
    </source>
</evidence>
<keyword evidence="2 3" id="KW-0175">Coiled coil</keyword>
<sequence>MVSDPGINARSPQRQRFSKTRIVGVTLATTAALFAASCGAIGGGDDGGHDGLLAGDYTIAAEENLTNSIVVNGNIAPIRSVSITTALQSEVERLAVQPGDRVAKDQFLVQMNTDALQRQLAKQEKQQASAQAEAMQGVEQAKSQLNAYDQAMANGSNPAVAQAQAQVDQAQAALDAALAAQGGARMIASPKIAAHVQKMAGDLSSRLPGGSGHGIRTAPPAAPAAPGAVPGGGQGAVPMLSVEQARAALQESQAALEAAKAQAGQERQQLQAQVDSAWRAAENASAADDDGTLQLQVQEATINAPMAGVVTNVDVQVGDIPQGRVLGIADDSRLLIRANVREADVPAIKQDNRVEFTSTATGKKKFTGRVTRVSPVGSTGASAGSGAEAAAAMSAGGSGGGSSVMFPVEIEVTGDKEGLLLGGSVRAEIITEEAKNSINIPRDAVYDENKILVLATENPGDTSGVVEERTVKTGAKNDVDVAVTGGELKPGDIVINWPENFKDKVGSTVKVNDENFDPEQVKNAKDKKPTGSAAATTPATSSAAPKSSAPAEKEG</sequence>
<comment type="caution">
    <text evidence="6">The sequence shown here is derived from an EMBL/GenBank/DDBJ whole genome shotgun (WGS) entry which is preliminary data.</text>
</comment>
<name>A0ABD4TMA8_9CORY</name>
<dbReference type="Pfam" id="PF25990">
    <property type="entry name" value="Beta-barrel_YknX"/>
    <property type="match status" value="1"/>
</dbReference>
<evidence type="ECO:0000313" key="7">
    <source>
        <dbReference type="Proteomes" id="UP001205080"/>
    </source>
</evidence>
<feature type="region of interest" description="Disordered" evidence="4">
    <location>
        <begin position="209"/>
        <end position="235"/>
    </location>
</feature>
<evidence type="ECO:0000256" key="3">
    <source>
        <dbReference type="SAM" id="Coils"/>
    </source>
</evidence>
<evidence type="ECO:0000256" key="4">
    <source>
        <dbReference type="SAM" id="MobiDB-lite"/>
    </source>
</evidence>
<dbReference type="RefSeq" id="WP_070478806.1">
    <property type="nucleotide sequence ID" value="NZ_JAGPYW010000001.1"/>
</dbReference>
<dbReference type="Proteomes" id="UP001205080">
    <property type="component" value="Unassembled WGS sequence"/>
</dbReference>
<dbReference type="Gene3D" id="2.40.50.100">
    <property type="match status" value="1"/>
</dbReference>
<dbReference type="PANTHER" id="PTHR32347">
    <property type="entry name" value="EFFLUX SYSTEM COMPONENT YKNX-RELATED"/>
    <property type="match status" value="1"/>
</dbReference>
<accession>A0ABD4TMA8</accession>
<feature type="compositionally biased region" description="Basic and acidic residues" evidence="4">
    <location>
        <begin position="519"/>
        <end position="529"/>
    </location>
</feature>
<dbReference type="InterPro" id="IPR058636">
    <property type="entry name" value="Beta-barrel_YknX"/>
</dbReference>
<dbReference type="SUPFAM" id="SSF111369">
    <property type="entry name" value="HlyD-like secretion proteins"/>
    <property type="match status" value="1"/>
</dbReference>
<feature type="compositionally biased region" description="Low complexity" evidence="4">
    <location>
        <begin position="530"/>
        <end position="555"/>
    </location>
</feature>
<feature type="coiled-coil region" evidence="3">
    <location>
        <begin position="242"/>
        <end position="273"/>
    </location>
</feature>
<organism evidence="6 7">
    <name type="scientific">Corynebacterium pseudogenitalium</name>
    <dbReference type="NCBI Taxonomy" id="38303"/>
    <lineage>
        <taxon>Bacteria</taxon>
        <taxon>Bacillati</taxon>
        <taxon>Actinomycetota</taxon>
        <taxon>Actinomycetes</taxon>
        <taxon>Mycobacteriales</taxon>
        <taxon>Corynebacteriaceae</taxon>
        <taxon>Corynebacterium</taxon>
    </lineage>
</organism>
<dbReference type="InterPro" id="IPR050465">
    <property type="entry name" value="UPF0194_transport"/>
</dbReference>
<dbReference type="EMBL" id="JAGPYW010000001">
    <property type="protein sequence ID" value="MCQ4613474.1"/>
    <property type="molecule type" value="Genomic_DNA"/>
</dbReference>
<dbReference type="AlphaFoldDB" id="A0ABD4TMA8"/>
<dbReference type="Gene3D" id="1.10.287.470">
    <property type="entry name" value="Helix hairpin bin"/>
    <property type="match status" value="1"/>
</dbReference>
<feature type="region of interest" description="Disordered" evidence="4">
    <location>
        <begin position="511"/>
        <end position="555"/>
    </location>
</feature>
<comment type="subcellular location">
    <subcellularLocation>
        <location evidence="1">Cell envelope</location>
    </subcellularLocation>
</comment>
<evidence type="ECO:0000259" key="5">
    <source>
        <dbReference type="Pfam" id="PF25990"/>
    </source>
</evidence>
<gene>
    <name evidence="6" type="ORF">KBX22_01765</name>
</gene>